<dbReference type="InterPro" id="IPR012337">
    <property type="entry name" value="RNaseH-like_sf"/>
</dbReference>
<gene>
    <name evidence="2" type="primary">ORF211130</name>
</gene>
<dbReference type="Gene3D" id="3.30.420.10">
    <property type="entry name" value="Ribonuclease H-like superfamily/Ribonuclease H"/>
    <property type="match status" value="1"/>
</dbReference>
<evidence type="ECO:0000259" key="1">
    <source>
        <dbReference type="PROSITE" id="PS50879"/>
    </source>
</evidence>
<dbReference type="GO" id="GO:0003676">
    <property type="term" value="F:nucleic acid binding"/>
    <property type="evidence" value="ECO:0007669"/>
    <property type="project" value="InterPro"/>
</dbReference>
<evidence type="ECO:0000313" key="2">
    <source>
        <dbReference type="EMBL" id="CEK96239.1"/>
    </source>
</evidence>
<dbReference type="PROSITE" id="PS50879">
    <property type="entry name" value="RNASE_H_1"/>
    <property type="match status" value="1"/>
</dbReference>
<organism evidence="2">
    <name type="scientific">Arion vulgaris</name>
    <dbReference type="NCBI Taxonomy" id="1028688"/>
    <lineage>
        <taxon>Eukaryota</taxon>
        <taxon>Metazoa</taxon>
        <taxon>Spiralia</taxon>
        <taxon>Lophotrochozoa</taxon>
        <taxon>Mollusca</taxon>
        <taxon>Gastropoda</taxon>
        <taxon>Heterobranchia</taxon>
        <taxon>Euthyneura</taxon>
        <taxon>Panpulmonata</taxon>
        <taxon>Eupulmonata</taxon>
        <taxon>Stylommatophora</taxon>
        <taxon>Helicina</taxon>
        <taxon>Arionoidea</taxon>
        <taxon>Arionidae</taxon>
        <taxon>Arion</taxon>
    </lineage>
</organism>
<feature type="non-terminal residue" evidence="2">
    <location>
        <position position="1"/>
    </location>
</feature>
<dbReference type="SUPFAM" id="SSF53098">
    <property type="entry name" value="Ribonuclease H-like"/>
    <property type="match status" value="1"/>
</dbReference>
<proteinExistence type="predicted"/>
<name>A0A0B7BSM5_9EUPU</name>
<dbReference type="InterPro" id="IPR036397">
    <property type="entry name" value="RNaseH_sf"/>
</dbReference>
<accession>A0A0B7BSM5</accession>
<feature type="non-terminal residue" evidence="2">
    <location>
        <position position="314"/>
    </location>
</feature>
<dbReference type="GO" id="GO:0004523">
    <property type="term" value="F:RNA-DNA hybrid ribonuclease activity"/>
    <property type="evidence" value="ECO:0007669"/>
    <property type="project" value="InterPro"/>
</dbReference>
<feature type="domain" description="RNase H type-1" evidence="1">
    <location>
        <begin position="150"/>
        <end position="277"/>
    </location>
</feature>
<sequence length="314" mass="35601">NWFQKVTDIERLERIQNEAMRIILGCTKDTSCRAMRYLLDYPTMEYRILMSRARAYLRVNADTQHPLHLEIKRQKGNRLKRGKSWMGQAEDCIEQVCTLEDIDPGEEWIPVPRAIATSFSVCIELDKECRQHNPLVVEAEVQALISENASEHDVIIYTDGSVIRHVRSSWAFTAQVGGDVVKEDSGGFAVTTSSLTMEIMAVTKAMIWLESQTFIHACFLSDSMSMLRKIETGWARRHWIESLGRSKLTKISFIFVPGHAGVRGNERADRLAGMAAVQSGRAMDQADIINSLRERGRVHDSRNSGESTTLTRLQ</sequence>
<dbReference type="AlphaFoldDB" id="A0A0B7BSM5"/>
<dbReference type="Pfam" id="PF00075">
    <property type="entry name" value="RNase_H"/>
    <property type="match status" value="1"/>
</dbReference>
<protein>
    <recommendedName>
        <fullName evidence="1">RNase H type-1 domain-containing protein</fullName>
    </recommendedName>
</protein>
<dbReference type="InterPro" id="IPR002156">
    <property type="entry name" value="RNaseH_domain"/>
</dbReference>
<reference evidence="2" key="1">
    <citation type="submission" date="2014-12" db="EMBL/GenBank/DDBJ databases">
        <title>Insight into the proteome of Arion vulgaris.</title>
        <authorList>
            <person name="Aradska J."/>
            <person name="Bulat T."/>
            <person name="Smidak R."/>
            <person name="Sarate P."/>
            <person name="Gangsoo J."/>
            <person name="Sialana F."/>
            <person name="Bilban M."/>
            <person name="Lubec G."/>
        </authorList>
    </citation>
    <scope>NUCLEOTIDE SEQUENCE</scope>
    <source>
        <tissue evidence="2">Skin</tissue>
    </source>
</reference>
<dbReference type="EMBL" id="HACG01049374">
    <property type="protein sequence ID" value="CEK96239.1"/>
    <property type="molecule type" value="Transcribed_RNA"/>
</dbReference>